<dbReference type="GO" id="GO:0097621">
    <property type="term" value="F:monoamine oxidase activity"/>
    <property type="evidence" value="ECO:0007669"/>
    <property type="project" value="UniProtKB-EC"/>
</dbReference>
<dbReference type="PANTHER" id="PTHR43563">
    <property type="entry name" value="AMINE OXIDASE"/>
    <property type="match status" value="1"/>
</dbReference>
<organism evidence="5 6">
    <name type="scientific">Lomentospora prolificans</name>
    <dbReference type="NCBI Taxonomy" id="41688"/>
    <lineage>
        <taxon>Eukaryota</taxon>
        <taxon>Fungi</taxon>
        <taxon>Dikarya</taxon>
        <taxon>Ascomycota</taxon>
        <taxon>Pezizomycotina</taxon>
        <taxon>Sordariomycetes</taxon>
        <taxon>Hypocreomycetidae</taxon>
        <taxon>Microascales</taxon>
        <taxon>Microascaceae</taxon>
        <taxon>Lomentospora</taxon>
    </lineage>
</organism>
<dbReference type="SUPFAM" id="SSF51905">
    <property type="entry name" value="FAD/NAD(P)-binding domain"/>
    <property type="match status" value="1"/>
</dbReference>
<proteinExistence type="inferred from homology"/>
<dbReference type="Proteomes" id="UP000233524">
    <property type="component" value="Unassembled WGS sequence"/>
</dbReference>
<dbReference type="STRING" id="41688.A0A2N3NJA2"/>
<dbReference type="InterPro" id="IPR036188">
    <property type="entry name" value="FAD/NAD-bd_sf"/>
</dbReference>
<evidence type="ECO:0000313" key="5">
    <source>
        <dbReference type="EMBL" id="PKS12481.1"/>
    </source>
</evidence>
<evidence type="ECO:0000256" key="2">
    <source>
        <dbReference type="ARBA" id="ARBA00012804"/>
    </source>
</evidence>
<keyword evidence="6" id="KW-1185">Reference proteome</keyword>
<comment type="similarity">
    <text evidence="1">Belongs to the flavin monoamine oxidase family.</text>
</comment>
<dbReference type="OrthoDB" id="7777654at2759"/>
<gene>
    <name evidence="5" type="ORF">jhhlp_000687</name>
</gene>
<protein>
    <recommendedName>
        <fullName evidence="2">monoamine oxidase</fullName>
        <ecNumber evidence="2">1.4.3.4</ecNumber>
    </recommendedName>
</protein>
<dbReference type="AlphaFoldDB" id="A0A2N3NJA2"/>
<dbReference type="VEuPathDB" id="FungiDB:jhhlp_000687"/>
<evidence type="ECO:0000256" key="1">
    <source>
        <dbReference type="ARBA" id="ARBA00005995"/>
    </source>
</evidence>
<dbReference type="InterPro" id="IPR002937">
    <property type="entry name" value="Amino_oxidase"/>
</dbReference>
<dbReference type="EC" id="1.4.3.4" evidence="2"/>
<evidence type="ECO:0000259" key="4">
    <source>
        <dbReference type="Pfam" id="PF01593"/>
    </source>
</evidence>
<dbReference type="Gene3D" id="3.50.50.60">
    <property type="entry name" value="FAD/NAD(P)-binding domain"/>
    <property type="match status" value="1"/>
</dbReference>
<accession>A0A2N3NJA2</accession>
<reference evidence="5 6" key="1">
    <citation type="journal article" date="2017" name="G3 (Bethesda)">
        <title>First Draft Genome Sequence of the Pathogenic Fungus Lomentospora prolificans (Formerly Scedosporium prolificans).</title>
        <authorList>
            <person name="Luo R."/>
            <person name="Zimin A."/>
            <person name="Workman R."/>
            <person name="Fan Y."/>
            <person name="Pertea G."/>
            <person name="Grossman N."/>
            <person name="Wear M.P."/>
            <person name="Jia B."/>
            <person name="Miller H."/>
            <person name="Casadevall A."/>
            <person name="Timp W."/>
            <person name="Zhang S.X."/>
            <person name="Salzberg S.L."/>
        </authorList>
    </citation>
    <scope>NUCLEOTIDE SEQUENCE [LARGE SCALE GENOMIC DNA]</scope>
    <source>
        <strain evidence="5 6">JHH-5317</strain>
    </source>
</reference>
<dbReference type="EMBL" id="NLAX01000003">
    <property type="protein sequence ID" value="PKS12481.1"/>
    <property type="molecule type" value="Genomic_DNA"/>
</dbReference>
<dbReference type="PANTHER" id="PTHR43563:SF1">
    <property type="entry name" value="AMINE OXIDASE [FLAVIN-CONTAINING] B"/>
    <property type="match status" value="1"/>
</dbReference>
<comment type="caution">
    <text evidence="5">The sequence shown here is derived from an EMBL/GenBank/DDBJ whole genome shotgun (WGS) entry which is preliminary data.</text>
</comment>
<comment type="catalytic activity">
    <reaction evidence="3">
        <text>a secondary aliphatic amine + O2 + H2O = a primary amine + an aldehyde + H2O2</text>
        <dbReference type="Rhea" id="RHEA:26414"/>
        <dbReference type="ChEBI" id="CHEBI:15377"/>
        <dbReference type="ChEBI" id="CHEBI:15379"/>
        <dbReference type="ChEBI" id="CHEBI:16240"/>
        <dbReference type="ChEBI" id="CHEBI:17478"/>
        <dbReference type="ChEBI" id="CHEBI:58855"/>
        <dbReference type="ChEBI" id="CHEBI:65296"/>
        <dbReference type="EC" id="1.4.3.4"/>
    </reaction>
</comment>
<dbReference type="InParanoid" id="A0A2N3NJA2"/>
<evidence type="ECO:0000313" key="6">
    <source>
        <dbReference type="Proteomes" id="UP000233524"/>
    </source>
</evidence>
<name>A0A2N3NJA2_9PEZI</name>
<sequence length="188" mass="21252">MPRSQEGLEWRDGARTVGLETQAVVASTPPSKLKKSYDVIVIGAGYAGLVAARDLSTVAGADVLLVEARDRIGGRTWTASVFGEELEMGGTWLHWQQPLVFAELHRYNLHKNIKPSNGMLKPEQIFYKPRDGEPYELSQEELYSRAERVANAFFSPDGHTSRDLMLYPYEPFRQPALWTKYDHLSIKV</sequence>
<dbReference type="InterPro" id="IPR050703">
    <property type="entry name" value="Flavin_MAO"/>
</dbReference>
<dbReference type="Pfam" id="PF01593">
    <property type="entry name" value="Amino_oxidase"/>
    <property type="match status" value="1"/>
</dbReference>
<evidence type="ECO:0000256" key="3">
    <source>
        <dbReference type="ARBA" id="ARBA00048448"/>
    </source>
</evidence>
<feature type="domain" description="Amine oxidase" evidence="4">
    <location>
        <begin position="47"/>
        <end position="118"/>
    </location>
</feature>